<evidence type="ECO:0000313" key="2">
    <source>
        <dbReference type="EMBL" id="SOD89102.1"/>
    </source>
</evidence>
<reference evidence="2 3" key="1">
    <citation type="submission" date="2017-09" db="EMBL/GenBank/DDBJ databases">
        <authorList>
            <person name="Ehlers B."/>
            <person name="Leendertz F.H."/>
        </authorList>
    </citation>
    <scope>NUCLEOTIDE SEQUENCE [LARGE SCALE GENOMIC DNA]</scope>
    <source>
        <strain evidence="2 3">USBA 140</strain>
    </source>
</reference>
<dbReference type="PANTHER" id="PTHR35585">
    <property type="entry name" value="HHE DOMAIN PROTEIN (AFU_ORTHOLOGUE AFUA_4G00730)"/>
    <property type="match status" value="1"/>
</dbReference>
<dbReference type="EMBL" id="OCNJ01000001">
    <property type="protein sequence ID" value="SOD89102.1"/>
    <property type="molecule type" value="Genomic_DNA"/>
</dbReference>
<keyword evidence="3" id="KW-1185">Reference proteome</keyword>
<gene>
    <name evidence="2" type="ORF">SAMN05421508_101114</name>
</gene>
<name>A0A286G0X5_9PROT</name>
<protein>
    <submittedName>
        <fullName evidence="2">Hemerythrin HHE cation binding domain-containing protein</fullName>
    </submittedName>
</protein>
<proteinExistence type="predicted"/>
<dbReference type="Pfam" id="PF01814">
    <property type="entry name" value="Hemerythrin"/>
    <property type="match status" value="1"/>
</dbReference>
<dbReference type="AlphaFoldDB" id="A0A286G0X5"/>
<evidence type="ECO:0000313" key="3">
    <source>
        <dbReference type="Proteomes" id="UP000219621"/>
    </source>
</evidence>
<evidence type="ECO:0000259" key="1">
    <source>
        <dbReference type="Pfam" id="PF01814"/>
    </source>
</evidence>
<dbReference type="Proteomes" id="UP000219621">
    <property type="component" value="Unassembled WGS sequence"/>
</dbReference>
<dbReference type="InterPro" id="IPR012312">
    <property type="entry name" value="Hemerythrin-like"/>
</dbReference>
<dbReference type="Gene3D" id="1.20.120.520">
    <property type="entry name" value="nmb1532 protein domain like"/>
    <property type="match status" value="1"/>
</dbReference>
<dbReference type="RefSeq" id="WP_176524965.1">
    <property type="nucleotide sequence ID" value="NZ_OCNJ01000001.1"/>
</dbReference>
<feature type="domain" description="Hemerythrin-like" evidence="1">
    <location>
        <begin position="4"/>
        <end position="122"/>
    </location>
</feature>
<organism evidence="2 3">
    <name type="scientific">Caenispirillum bisanense</name>
    <dbReference type="NCBI Taxonomy" id="414052"/>
    <lineage>
        <taxon>Bacteria</taxon>
        <taxon>Pseudomonadati</taxon>
        <taxon>Pseudomonadota</taxon>
        <taxon>Alphaproteobacteria</taxon>
        <taxon>Rhodospirillales</taxon>
        <taxon>Novispirillaceae</taxon>
        <taxon>Caenispirillum</taxon>
    </lineage>
</organism>
<accession>A0A286G0X5</accession>
<dbReference type="PANTHER" id="PTHR35585:SF1">
    <property type="entry name" value="HHE DOMAIN PROTEIN (AFU_ORTHOLOGUE AFUA_4G00730)"/>
    <property type="match status" value="1"/>
</dbReference>
<sequence length="144" mass="16750">MTDIFKALSEDHREVLDILRSITVESDPQRRGVLFDEVKGALRTHSEFERKAFYPEAEKRSDRIDHDEIASDLEEHDEAEAILKAMETEDPSSDAWMQHCRRLYDAVQEHAGHEEHVLFPLAEAALPHDRARALGEEYQRQWKG</sequence>